<reference evidence="3 4" key="1">
    <citation type="submission" date="2020-01" db="EMBL/GenBank/DDBJ databases">
        <title>Insect and environment-associated Actinomycetes.</title>
        <authorList>
            <person name="Currrie C."/>
            <person name="Chevrette M."/>
            <person name="Carlson C."/>
            <person name="Stubbendieck R."/>
            <person name="Wendt-Pienkowski E."/>
        </authorList>
    </citation>
    <scope>NUCLEOTIDE SEQUENCE [LARGE SCALE GENOMIC DNA]</scope>
    <source>
        <strain evidence="3 4">SID7739</strain>
    </source>
</reference>
<dbReference type="GO" id="GO:0044550">
    <property type="term" value="P:secondary metabolite biosynthetic process"/>
    <property type="evidence" value="ECO:0007669"/>
    <property type="project" value="TreeGrafter"/>
</dbReference>
<feature type="non-terminal residue" evidence="3">
    <location>
        <position position="634"/>
    </location>
</feature>
<gene>
    <name evidence="3" type="ORF">G3I66_11370</name>
</gene>
<dbReference type="EMBL" id="JAAGMQ010000326">
    <property type="protein sequence ID" value="NEC33778.1"/>
    <property type="molecule type" value="Genomic_DNA"/>
</dbReference>
<dbReference type="Pfam" id="PF00501">
    <property type="entry name" value="AMP-binding"/>
    <property type="match status" value="1"/>
</dbReference>
<dbReference type="InterPro" id="IPR001242">
    <property type="entry name" value="Condensation_dom"/>
</dbReference>
<dbReference type="InterPro" id="IPR000873">
    <property type="entry name" value="AMP-dep_synth/lig_dom"/>
</dbReference>
<dbReference type="GO" id="GO:0031177">
    <property type="term" value="F:phosphopantetheine binding"/>
    <property type="evidence" value="ECO:0007669"/>
    <property type="project" value="TreeGrafter"/>
</dbReference>
<feature type="domain" description="AMP-dependent synthetase/ligase" evidence="1">
    <location>
        <begin position="475"/>
        <end position="626"/>
    </location>
</feature>
<dbReference type="CDD" id="cd19543">
    <property type="entry name" value="DCL_NRPS"/>
    <property type="match status" value="1"/>
</dbReference>
<dbReference type="Gene3D" id="3.30.559.30">
    <property type="entry name" value="Nonribosomal peptide synthetase, condensation domain"/>
    <property type="match status" value="1"/>
</dbReference>
<dbReference type="GO" id="GO:0003824">
    <property type="term" value="F:catalytic activity"/>
    <property type="evidence" value="ECO:0007669"/>
    <property type="project" value="InterPro"/>
</dbReference>
<dbReference type="Proteomes" id="UP000475666">
    <property type="component" value="Unassembled WGS sequence"/>
</dbReference>
<protein>
    <submittedName>
        <fullName evidence="3">AMP-binding protein</fullName>
    </submittedName>
</protein>
<dbReference type="GO" id="GO:0043041">
    <property type="term" value="P:amino acid activation for nonribosomal peptide biosynthetic process"/>
    <property type="evidence" value="ECO:0007669"/>
    <property type="project" value="TreeGrafter"/>
</dbReference>
<name>A0A6G3TBU0_9ACTN</name>
<dbReference type="InterPro" id="IPR023213">
    <property type="entry name" value="CAT-like_dom_sf"/>
</dbReference>
<evidence type="ECO:0000313" key="3">
    <source>
        <dbReference type="EMBL" id="NEC33778.1"/>
    </source>
</evidence>
<dbReference type="Gene3D" id="3.40.50.980">
    <property type="match status" value="2"/>
</dbReference>
<dbReference type="GO" id="GO:0008610">
    <property type="term" value="P:lipid biosynthetic process"/>
    <property type="evidence" value="ECO:0007669"/>
    <property type="project" value="UniProtKB-ARBA"/>
</dbReference>
<organism evidence="3 4">
    <name type="scientific">Streptomyces rubrogriseus</name>
    <dbReference type="NCBI Taxonomy" id="194673"/>
    <lineage>
        <taxon>Bacteria</taxon>
        <taxon>Bacillati</taxon>
        <taxon>Actinomycetota</taxon>
        <taxon>Actinomycetes</taxon>
        <taxon>Kitasatosporales</taxon>
        <taxon>Streptomycetaceae</taxon>
        <taxon>Streptomyces</taxon>
        <taxon>Streptomyces violaceoruber group</taxon>
    </lineage>
</organism>
<evidence type="ECO:0000259" key="2">
    <source>
        <dbReference type="Pfam" id="PF00668"/>
    </source>
</evidence>
<dbReference type="PANTHER" id="PTHR45527:SF1">
    <property type="entry name" value="FATTY ACID SYNTHASE"/>
    <property type="match status" value="1"/>
</dbReference>
<comment type="caution">
    <text evidence="3">The sequence shown here is derived from an EMBL/GenBank/DDBJ whole genome shotgun (WGS) entry which is preliminary data.</text>
</comment>
<dbReference type="SUPFAM" id="SSF56801">
    <property type="entry name" value="Acetyl-CoA synthetase-like"/>
    <property type="match status" value="1"/>
</dbReference>
<dbReference type="RefSeq" id="WP_164273277.1">
    <property type="nucleotide sequence ID" value="NZ_JAAGMQ010000326.1"/>
</dbReference>
<dbReference type="InterPro" id="IPR020845">
    <property type="entry name" value="AMP-binding_CS"/>
</dbReference>
<evidence type="ECO:0000313" key="4">
    <source>
        <dbReference type="Proteomes" id="UP000475666"/>
    </source>
</evidence>
<dbReference type="FunFam" id="3.40.50.980:FF:000001">
    <property type="entry name" value="Non-ribosomal peptide synthetase"/>
    <property type="match status" value="1"/>
</dbReference>
<dbReference type="PANTHER" id="PTHR45527">
    <property type="entry name" value="NONRIBOSOMAL PEPTIDE SYNTHETASE"/>
    <property type="match status" value="1"/>
</dbReference>
<dbReference type="Gene3D" id="3.30.559.10">
    <property type="entry name" value="Chloramphenicol acetyltransferase-like domain"/>
    <property type="match status" value="1"/>
</dbReference>
<dbReference type="PROSITE" id="PS00455">
    <property type="entry name" value="AMP_BINDING"/>
    <property type="match status" value="1"/>
</dbReference>
<proteinExistence type="predicted"/>
<accession>A0A6G3TBU0</accession>
<sequence>MSQQPTRARGKIEDILPLSPLQEGFVFLGLLHTEGPDLYIGQVAFDLEGPFDGARMRAAAGALLRRHANLRAGFRQRKNGAWAQLVLHEVDLPWQDADLSTLPEEERRAEADRLAAADRARRFDLGRPPLLRFTAIRLSADRVRLVMTNHHIVLDGWSMPVLLRELMALYAAEGDASALPRVRPYRDYLAWLDARDRDAARDAWRRSLSGLDEATLLAPDAGPASTAPSQVSFTVDTEVSGALSAWARGQGVTMNTVVQGAWALALAQAAGRDDVVFGATVSGRPPELPGVESMIGLFINTLPVRARIDQAEPLGDLFRRLQSEQARLLDHQWPGLADIQHWAGHGELFDTAMVFQNYPVEEGDLTAPADPDRLQVASADIKGGTHFAVNVVATMRGAELSFRVDYRPDLYDEAYARDFGRRMLRVLETLISDSDRPVAHLDTLDPTVRERVLVEWNGTPTQLPGTPLHELISSQTRQTPDAVAVVCGETSLTYAELDGRANQLARHLLGEGLGAEDFVAIALAKSLDAVVSMLAVLKTGAAYLPIDPDYPAERITYMLDDARPALTLTKPVDPAAYASRPDGPLSDAERRSPWSARHAAYMIYTSGSTGRPKGVVIEHHALATYLHRARNTYS</sequence>
<dbReference type="Pfam" id="PF00668">
    <property type="entry name" value="Condensation"/>
    <property type="match status" value="1"/>
</dbReference>
<dbReference type="AlphaFoldDB" id="A0A6G3TBU0"/>
<feature type="domain" description="Condensation" evidence="2">
    <location>
        <begin position="13"/>
        <end position="450"/>
    </location>
</feature>
<dbReference type="SUPFAM" id="SSF52777">
    <property type="entry name" value="CoA-dependent acyltransferases"/>
    <property type="match status" value="2"/>
</dbReference>
<dbReference type="GO" id="GO:0005829">
    <property type="term" value="C:cytosol"/>
    <property type="evidence" value="ECO:0007669"/>
    <property type="project" value="TreeGrafter"/>
</dbReference>
<evidence type="ECO:0000259" key="1">
    <source>
        <dbReference type="Pfam" id="PF00501"/>
    </source>
</evidence>